<keyword evidence="1" id="KW-0694">RNA-binding</keyword>
<gene>
    <name evidence="4" type="ORF">LAMI_0A08372G</name>
</gene>
<accession>A0A1G4IRF5</accession>
<proteinExistence type="predicted"/>
<dbReference type="PROSITE" id="PS50102">
    <property type="entry name" value="RRM"/>
    <property type="match status" value="1"/>
</dbReference>
<dbReference type="SMART" id="SM00360">
    <property type="entry name" value="RRM"/>
    <property type="match status" value="1"/>
</dbReference>
<protein>
    <submittedName>
        <fullName evidence="4">LAMI_0A08372g1_1</fullName>
    </submittedName>
</protein>
<dbReference type="InterPro" id="IPR012677">
    <property type="entry name" value="Nucleotide-bd_a/b_plait_sf"/>
</dbReference>
<evidence type="ECO:0000256" key="1">
    <source>
        <dbReference type="PROSITE-ProRule" id="PRU00176"/>
    </source>
</evidence>
<dbReference type="EMBL" id="LT598462">
    <property type="protein sequence ID" value="SCU79337.1"/>
    <property type="molecule type" value="Genomic_DNA"/>
</dbReference>
<sequence length="332" mass="38409">MVGHERRNETFNAVKDWLEGRAESFTTGDPTIFAEYVVQLLGTVPFVDDDREQKELLRIRVVDELKGIVERTLREGPFLEQLWQKVRETSSLQPITVEDSSTILVTNVPRPRLNIRDVREAFEPYGRLALCRADLERRQLLIGFKHSSCAIRCVSAKGPFFGNRFIKVELCREQDACFEGVDLMENENRGQDGMVLTNHASVGQSTAQQERTTAQKLNQQMKNNQEGQLRSKEKLLQGHRSMLQLLAERIGESGDNEDELQQHALEFERIRQSMVSLNILPAEMVKKRIERFLTENPERARLFMTTKRSDKGRAKKRPMVAPFQKSLRRKKR</sequence>
<dbReference type="InterPro" id="IPR000504">
    <property type="entry name" value="RRM_dom"/>
</dbReference>
<keyword evidence="5" id="KW-1185">Reference proteome</keyword>
<evidence type="ECO:0000256" key="2">
    <source>
        <dbReference type="SAM" id="MobiDB-lite"/>
    </source>
</evidence>
<dbReference type="GO" id="GO:0003723">
    <property type="term" value="F:RNA binding"/>
    <property type="evidence" value="ECO:0007669"/>
    <property type="project" value="UniProtKB-UniRule"/>
</dbReference>
<dbReference type="AlphaFoldDB" id="A0A1G4IRF5"/>
<evidence type="ECO:0000259" key="3">
    <source>
        <dbReference type="PROSITE" id="PS50102"/>
    </source>
</evidence>
<feature type="domain" description="RRM" evidence="3">
    <location>
        <begin position="101"/>
        <end position="173"/>
    </location>
</feature>
<organism evidence="4 5">
    <name type="scientific">Lachancea mirantina</name>
    <dbReference type="NCBI Taxonomy" id="1230905"/>
    <lineage>
        <taxon>Eukaryota</taxon>
        <taxon>Fungi</taxon>
        <taxon>Dikarya</taxon>
        <taxon>Ascomycota</taxon>
        <taxon>Saccharomycotina</taxon>
        <taxon>Saccharomycetes</taxon>
        <taxon>Saccharomycetales</taxon>
        <taxon>Saccharomycetaceae</taxon>
        <taxon>Lachancea</taxon>
    </lineage>
</organism>
<name>A0A1G4IRF5_9SACH</name>
<evidence type="ECO:0000313" key="4">
    <source>
        <dbReference type="EMBL" id="SCU79337.1"/>
    </source>
</evidence>
<dbReference type="InterPro" id="IPR035979">
    <property type="entry name" value="RBD_domain_sf"/>
</dbReference>
<feature type="region of interest" description="Disordered" evidence="2">
    <location>
        <begin position="307"/>
        <end position="332"/>
    </location>
</feature>
<dbReference type="Proteomes" id="UP000191024">
    <property type="component" value="Chromosome A"/>
</dbReference>
<dbReference type="SUPFAM" id="SSF54928">
    <property type="entry name" value="RNA-binding domain, RBD"/>
    <property type="match status" value="1"/>
</dbReference>
<evidence type="ECO:0000313" key="5">
    <source>
        <dbReference type="Proteomes" id="UP000191024"/>
    </source>
</evidence>
<reference evidence="4 5" key="1">
    <citation type="submission" date="2016-03" db="EMBL/GenBank/DDBJ databases">
        <authorList>
            <person name="Devillers H."/>
        </authorList>
    </citation>
    <scope>NUCLEOTIDE SEQUENCE [LARGE SCALE GENOMIC DNA]</scope>
    <source>
        <strain evidence="4">CBS 11717</strain>
    </source>
</reference>
<dbReference type="OrthoDB" id="4034296at2759"/>
<dbReference type="Gene3D" id="3.30.70.330">
    <property type="match status" value="1"/>
</dbReference>